<reference evidence="1" key="1">
    <citation type="submission" date="2014-11" db="EMBL/GenBank/DDBJ databases">
        <authorList>
            <person name="Amaro Gonzalez C."/>
        </authorList>
    </citation>
    <scope>NUCLEOTIDE SEQUENCE</scope>
</reference>
<protein>
    <submittedName>
        <fullName evidence="1">Uncharacterized protein</fullName>
    </submittedName>
</protein>
<proteinExistence type="predicted"/>
<dbReference type="EMBL" id="GBXM01100176">
    <property type="protein sequence ID" value="JAH08401.1"/>
    <property type="molecule type" value="Transcribed_RNA"/>
</dbReference>
<dbReference type="EMBL" id="GBXM01108125">
    <property type="protein sequence ID" value="JAH00452.1"/>
    <property type="molecule type" value="Transcribed_RNA"/>
</dbReference>
<sequence length="42" mass="4783">MLFHETVYNTRWLKELKGTLPSLKLINSLSRHSITPGPRGSC</sequence>
<accession>A0A0E9PUW2</accession>
<dbReference type="EMBL" id="GBXM01103332">
    <property type="protein sequence ID" value="JAH05245.1"/>
    <property type="molecule type" value="Transcribed_RNA"/>
</dbReference>
<name>A0A0E9PUW2_ANGAN</name>
<evidence type="ECO:0000313" key="1">
    <source>
        <dbReference type="EMBL" id="JAH08401.1"/>
    </source>
</evidence>
<dbReference type="AlphaFoldDB" id="A0A0E9PUW2"/>
<reference evidence="1" key="2">
    <citation type="journal article" date="2015" name="Fish Shellfish Immunol.">
        <title>Early steps in the European eel (Anguilla anguilla)-Vibrio vulnificus interaction in the gills: Role of the RtxA13 toxin.</title>
        <authorList>
            <person name="Callol A."/>
            <person name="Pajuelo D."/>
            <person name="Ebbesson L."/>
            <person name="Teles M."/>
            <person name="MacKenzie S."/>
            <person name="Amaro C."/>
        </authorList>
    </citation>
    <scope>NUCLEOTIDE SEQUENCE</scope>
</reference>
<organism evidence="1">
    <name type="scientific">Anguilla anguilla</name>
    <name type="common">European freshwater eel</name>
    <name type="synonym">Muraena anguilla</name>
    <dbReference type="NCBI Taxonomy" id="7936"/>
    <lineage>
        <taxon>Eukaryota</taxon>
        <taxon>Metazoa</taxon>
        <taxon>Chordata</taxon>
        <taxon>Craniata</taxon>
        <taxon>Vertebrata</taxon>
        <taxon>Euteleostomi</taxon>
        <taxon>Actinopterygii</taxon>
        <taxon>Neopterygii</taxon>
        <taxon>Teleostei</taxon>
        <taxon>Anguilliformes</taxon>
        <taxon>Anguillidae</taxon>
        <taxon>Anguilla</taxon>
    </lineage>
</organism>